<keyword evidence="4 7" id="KW-0418">Kinase</keyword>
<comment type="subunit">
    <text evidence="7">Monomer.</text>
</comment>
<dbReference type="EMBL" id="CP010311">
    <property type="protein sequence ID" value="AJF05839.1"/>
    <property type="molecule type" value="Genomic_DNA"/>
</dbReference>
<comment type="subcellular location">
    <subcellularLocation>
        <location evidence="7">Cytoplasm</location>
    </subcellularLocation>
</comment>
<evidence type="ECO:0000256" key="7">
    <source>
        <dbReference type="HAMAP-Rule" id="MF_00109"/>
    </source>
</evidence>
<dbReference type="CDD" id="cd00464">
    <property type="entry name" value="SK"/>
    <property type="match status" value="1"/>
</dbReference>
<dbReference type="EC" id="2.7.1.71" evidence="7"/>
<evidence type="ECO:0000313" key="8">
    <source>
        <dbReference type="EMBL" id="AJF05839.1"/>
    </source>
</evidence>
<evidence type="ECO:0000256" key="1">
    <source>
        <dbReference type="ARBA" id="ARBA00022605"/>
    </source>
</evidence>
<dbReference type="GO" id="GO:0004765">
    <property type="term" value="F:shikimate kinase activity"/>
    <property type="evidence" value="ECO:0007669"/>
    <property type="project" value="UniProtKB-UniRule"/>
</dbReference>
<proteinExistence type="inferred from homology"/>
<keyword evidence="9" id="KW-1185">Reference proteome</keyword>
<keyword evidence="2 7" id="KW-0808">Transferase</keyword>
<comment type="caution">
    <text evidence="7">Lacks conserved residue(s) required for the propagation of feature annotation.</text>
</comment>
<dbReference type="HAMAP" id="MF_00109">
    <property type="entry name" value="Shikimate_kinase"/>
    <property type="match status" value="1"/>
</dbReference>
<dbReference type="GO" id="GO:0005829">
    <property type="term" value="C:cytosol"/>
    <property type="evidence" value="ECO:0007669"/>
    <property type="project" value="TreeGrafter"/>
</dbReference>
<dbReference type="STRING" id="483547.GSUB_03680"/>
<feature type="binding site" evidence="7">
    <location>
        <position position="82"/>
    </location>
    <ligand>
        <name>substrate</name>
    </ligand>
</feature>
<sequence>MKGERDNVILIGMPGAGKSTVGVVLAKRLGFDFIDTDLLIQRRTGRHLQEIIANEGLESFKKHEEQVLLTLCTHESVISTGGSAVYSQKGMTALKDRGTVVFLDVPLANLQQRISDMDSRGLVIDPGETLADLYRQRRPLYLRYADLRINTEGLNVEETATRIAEHWAALQS</sequence>
<dbReference type="OrthoDB" id="9800332at2"/>
<evidence type="ECO:0000256" key="3">
    <source>
        <dbReference type="ARBA" id="ARBA00022741"/>
    </source>
</evidence>
<organism evidence="8 9">
    <name type="scientific">Geoalkalibacter subterraneus</name>
    <dbReference type="NCBI Taxonomy" id="483547"/>
    <lineage>
        <taxon>Bacteria</taxon>
        <taxon>Pseudomonadati</taxon>
        <taxon>Thermodesulfobacteriota</taxon>
        <taxon>Desulfuromonadia</taxon>
        <taxon>Desulfuromonadales</taxon>
        <taxon>Geoalkalibacteraceae</taxon>
        <taxon>Geoalkalibacter</taxon>
    </lineage>
</organism>
<dbReference type="AlphaFoldDB" id="A0A0B5FMG1"/>
<feature type="binding site" evidence="7">
    <location>
        <position position="137"/>
    </location>
    <ligand>
        <name>substrate</name>
    </ligand>
</feature>
<dbReference type="KEGG" id="gsb:GSUB_03680"/>
<dbReference type="GO" id="GO:0009073">
    <property type="term" value="P:aromatic amino acid family biosynthetic process"/>
    <property type="evidence" value="ECO:0007669"/>
    <property type="project" value="UniProtKB-KW"/>
</dbReference>
<dbReference type="GO" id="GO:0000287">
    <property type="term" value="F:magnesium ion binding"/>
    <property type="evidence" value="ECO:0007669"/>
    <property type="project" value="UniProtKB-UniRule"/>
</dbReference>
<dbReference type="PANTHER" id="PTHR21087:SF16">
    <property type="entry name" value="SHIKIMATE KINASE 1, CHLOROPLASTIC"/>
    <property type="match status" value="1"/>
</dbReference>
<accession>A0A0B5FMG1</accession>
<dbReference type="InterPro" id="IPR027417">
    <property type="entry name" value="P-loop_NTPase"/>
</dbReference>
<keyword evidence="7" id="KW-0460">Magnesium</keyword>
<keyword evidence="3 7" id="KW-0547">Nucleotide-binding</keyword>
<keyword evidence="1 7" id="KW-0028">Amino-acid biosynthesis</keyword>
<comment type="cofactor">
    <cofactor evidence="7">
        <name>Mg(2+)</name>
        <dbReference type="ChEBI" id="CHEBI:18420"/>
    </cofactor>
    <text evidence="7">Binds 1 Mg(2+) ion per subunit.</text>
</comment>
<dbReference type="Gene3D" id="3.40.50.300">
    <property type="entry name" value="P-loop containing nucleotide triphosphate hydrolases"/>
    <property type="match status" value="1"/>
</dbReference>
<keyword evidence="5 7" id="KW-0067">ATP-binding</keyword>
<keyword evidence="7" id="KW-0963">Cytoplasm</keyword>
<dbReference type="Pfam" id="PF01202">
    <property type="entry name" value="SKI"/>
    <property type="match status" value="1"/>
</dbReference>
<comment type="catalytic activity">
    <reaction evidence="7">
        <text>shikimate + ATP = 3-phosphoshikimate + ADP + H(+)</text>
        <dbReference type="Rhea" id="RHEA:13121"/>
        <dbReference type="ChEBI" id="CHEBI:15378"/>
        <dbReference type="ChEBI" id="CHEBI:30616"/>
        <dbReference type="ChEBI" id="CHEBI:36208"/>
        <dbReference type="ChEBI" id="CHEBI:145989"/>
        <dbReference type="ChEBI" id="CHEBI:456216"/>
        <dbReference type="EC" id="2.7.1.71"/>
    </reaction>
</comment>
<name>A0A0B5FMG1_9BACT</name>
<protein>
    <recommendedName>
        <fullName evidence="7">Shikimate kinase</fullName>
        <shortName evidence="7">SK</shortName>
        <ecNumber evidence="7">2.7.1.71</ecNumber>
    </recommendedName>
</protein>
<keyword evidence="7" id="KW-0479">Metal-binding</keyword>
<dbReference type="PRINTS" id="PR01100">
    <property type="entry name" value="SHIKIMTKNASE"/>
</dbReference>
<dbReference type="GO" id="GO:0008652">
    <property type="term" value="P:amino acid biosynthetic process"/>
    <property type="evidence" value="ECO:0007669"/>
    <property type="project" value="UniProtKB-KW"/>
</dbReference>
<feature type="binding site" evidence="7">
    <location>
        <begin position="15"/>
        <end position="20"/>
    </location>
    <ligand>
        <name>ATP</name>
        <dbReference type="ChEBI" id="CHEBI:30616"/>
    </ligand>
</feature>
<gene>
    <name evidence="7" type="primary">aroK</name>
    <name evidence="8" type="ORF">GSUB_03680</name>
</gene>
<comment type="pathway">
    <text evidence="7">Metabolic intermediate biosynthesis; chorismate biosynthesis; chorismate from D-erythrose 4-phosphate and phosphoenolpyruvate: step 5/7.</text>
</comment>
<dbReference type="SUPFAM" id="SSF52540">
    <property type="entry name" value="P-loop containing nucleoside triphosphate hydrolases"/>
    <property type="match status" value="1"/>
</dbReference>
<dbReference type="GO" id="GO:0009423">
    <property type="term" value="P:chorismate biosynthetic process"/>
    <property type="evidence" value="ECO:0007669"/>
    <property type="project" value="UniProtKB-UniRule"/>
</dbReference>
<dbReference type="Proteomes" id="UP000035036">
    <property type="component" value="Chromosome"/>
</dbReference>
<dbReference type="HOGENOM" id="CLU_057607_4_1_7"/>
<dbReference type="UniPathway" id="UPA00053">
    <property type="reaction ID" value="UER00088"/>
</dbReference>
<dbReference type="PANTHER" id="PTHR21087">
    <property type="entry name" value="SHIKIMATE KINASE"/>
    <property type="match status" value="1"/>
</dbReference>
<dbReference type="RefSeq" id="WP_040199234.1">
    <property type="nucleotide sequence ID" value="NZ_CP010311.1"/>
</dbReference>
<dbReference type="InterPro" id="IPR000623">
    <property type="entry name" value="Shikimate_kinase/TSH1"/>
</dbReference>
<evidence type="ECO:0000256" key="6">
    <source>
        <dbReference type="ARBA" id="ARBA00023141"/>
    </source>
</evidence>
<dbReference type="InterPro" id="IPR031322">
    <property type="entry name" value="Shikimate/glucono_kinase"/>
</dbReference>
<feature type="binding site" evidence="7">
    <location>
        <position position="120"/>
    </location>
    <ligand>
        <name>ATP</name>
        <dbReference type="ChEBI" id="CHEBI:30616"/>
    </ligand>
</feature>
<dbReference type="GO" id="GO:0005524">
    <property type="term" value="F:ATP binding"/>
    <property type="evidence" value="ECO:0007669"/>
    <property type="project" value="UniProtKB-UniRule"/>
</dbReference>
<comment type="function">
    <text evidence="7">Catalyzes the specific phosphorylation of the 3-hydroxyl group of shikimic acid using ATP as a cosubstrate.</text>
</comment>
<evidence type="ECO:0000256" key="5">
    <source>
        <dbReference type="ARBA" id="ARBA00022840"/>
    </source>
</evidence>
<evidence type="ECO:0000313" key="9">
    <source>
        <dbReference type="Proteomes" id="UP000035036"/>
    </source>
</evidence>
<comment type="similarity">
    <text evidence="7">Belongs to the shikimate kinase family.</text>
</comment>
<feature type="binding site" evidence="7">
    <location>
        <position position="37"/>
    </location>
    <ligand>
        <name>substrate</name>
    </ligand>
</feature>
<keyword evidence="6 7" id="KW-0057">Aromatic amino acid biosynthesis</keyword>
<feature type="binding site" evidence="7">
    <location>
        <position position="19"/>
    </location>
    <ligand>
        <name>Mg(2+)</name>
        <dbReference type="ChEBI" id="CHEBI:18420"/>
    </ligand>
</feature>
<evidence type="ECO:0000256" key="4">
    <source>
        <dbReference type="ARBA" id="ARBA00022777"/>
    </source>
</evidence>
<reference evidence="8 9" key="1">
    <citation type="journal article" date="2015" name="Genome Announc.">
        <title>Genomes of Geoalkalibacter ferrihydriticus Z-0531T and Geoalkalibacter subterraneus Red1T, Two Haloalkaliphilic Metal-Reducing Deltaproteobacteria.</title>
        <authorList>
            <person name="Badalamenti J.P."/>
            <person name="Krajmalnik-Brown R."/>
            <person name="Torres C.I."/>
            <person name="Bond D.R."/>
        </authorList>
    </citation>
    <scope>NUCLEOTIDE SEQUENCE [LARGE SCALE GENOMIC DNA]</scope>
    <source>
        <strain evidence="8 9">Red1</strain>
    </source>
</reference>
<evidence type="ECO:0000256" key="2">
    <source>
        <dbReference type="ARBA" id="ARBA00022679"/>
    </source>
</evidence>